<dbReference type="AlphaFoldDB" id="A0A5C1Y3Q8"/>
<dbReference type="Pfam" id="PF04138">
    <property type="entry name" value="GtrA_DPMS_TM"/>
    <property type="match status" value="1"/>
</dbReference>
<evidence type="ECO:0000256" key="6">
    <source>
        <dbReference type="SAM" id="Phobius"/>
    </source>
</evidence>
<feature type="transmembrane region" description="Helical" evidence="6">
    <location>
        <begin position="91"/>
        <end position="114"/>
    </location>
</feature>
<dbReference type="InterPro" id="IPR007267">
    <property type="entry name" value="GtrA_DPMS_TM"/>
</dbReference>
<dbReference type="OrthoDB" id="9807815at2"/>
<keyword evidence="9" id="KW-1185">Reference proteome</keyword>
<keyword evidence="5 6" id="KW-0472">Membrane</keyword>
<keyword evidence="3 6" id="KW-0812">Transmembrane</keyword>
<feature type="transmembrane region" description="Helical" evidence="6">
    <location>
        <begin position="126"/>
        <end position="144"/>
    </location>
</feature>
<evidence type="ECO:0000256" key="1">
    <source>
        <dbReference type="ARBA" id="ARBA00004141"/>
    </source>
</evidence>
<protein>
    <submittedName>
        <fullName evidence="8">GtrA family protein</fullName>
    </submittedName>
</protein>
<accession>A0A5C1Y3Q8</accession>
<sequence length="197" mass="22336">MLERLNRSIRWAWQTLLRYALKFGVVGLVGYAVDVALFNALRLGLVGHDHFWQGPLGAKIISVTVSTLVTWFGNRYWTFREHRRKNFVLELVEFSVVSVGGLLIALLCLWISHYVLGFTSLLADNISTNIIGLFLGTAFRFLMYRYWVYGHHRKDGLTARQHKAEAAALAIFEDEQTASVTAEIPTIRPSRPADDPA</sequence>
<dbReference type="GO" id="GO:0000271">
    <property type="term" value="P:polysaccharide biosynthetic process"/>
    <property type="evidence" value="ECO:0007669"/>
    <property type="project" value="InterPro"/>
</dbReference>
<gene>
    <name evidence="8" type="ORF">FLP23_00530</name>
</gene>
<dbReference type="GO" id="GO:0005886">
    <property type="term" value="C:plasma membrane"/>
    <property type="evidence" value="ECO:0007669"/>
    <property type="project" value="TreeGrafter"/>
</dbReference>
<comment type="subcellular location">
    <subcellularLocation>
        <location evidence="1">Membrane</location>
        <topology evidence="1">Multi-pass membrane protein</topology>
    </subcellularLocation>
</comment>
<feature type="domain" description="GtrA/DPMS transmembrane" evidence="7">
    <location>
        <begin position="22"/>
        <end position="148"/>
    </location>
</feature>
<dbReference type="KEGG" id="lyk:FLP23_00530"/>
<organism evidence="8 9">
    <name type="scientific">Protaetiibacter larvae</name>
    <dbReference type="NCBI Taxonomy" id="2592654"/>
    <lineage>
        <taxon>Bacteria</taxon>
        <taxon>Bacillati</taxon>
        <taxon>Actinomycetota</taxon>
        <taxon>Actinomycetes</taxon>
        <taxon>Micrococcales</taxon>
        <taxon>Microbacteriaceae</taxon>
        <taxon>Protaetiibacter</taxon>
    </lineage>
</organism>
<dbReference type="RefSeq" id="WP_149324076.1">
    <property type="nucleotide sequence ID" value="NZ_CP043504.1"/>
</dbReference>
<evidence type="ECO:0000259" key="7">
    <source>
        <dbReference type="Pfam" id="PF04138"/>
    </source>
</evidence>
<name>A0A5C1Y3Q8_9MICO</name>
<dbReference type="PANTHER" id="PTHR38459:SF1">
    <property type="entry name" value="PROPHAGE BACTOPRENOL-LINKED GLUCOSE TRANSLOCASE HOMOLOG"/>
    <property type="match status" value="1"/>
</dbReference>
<comment type="similarity">
    <text evidence="2">Belongs to the GtrA family.</text>
</comment>
<evidence type="ECO:0000256" key="3">
    <source>
        <dbReference type="ARBA" id="ARBA00022692"/>
    </source>
</evidence>
<evidence type="ECO:0000256" key="4">
    <source>
        <dbReference type="ARBA" id="ARBA00022989"/>
    </source>
</evidence>
<feature type="transmembrane region" description="Helical" evidence="6">
    <location>
        <begin position="60"/>
        <end position="79"/>
    </location>
</feature>
<feature type="transmembrane region" description="Helical" evidence="6">
    <location>
        <begin position="20"/>
        <end position="40"/>
    </location>
</feature>
<dbReference type="InterPro" id="IPR051401">
    <property type="entry name" value="GtrA_CellWall_Glycosyl"/>
</dbReference>
<evidence type="ECO:0000313" key="9">
    <source>
        <dbReference type="Proteomes" id="UP000322159"/>
    </source>
</evidence>
<keyword evidence="4 6" id="KW-1133">Transmembrane helix</keyword>
<dbReference type="EMBL" id="CP043504">
    <property type="protein sequence ID" value="QEO08643.1"/>
    <property type="molecule type" value="Genomic_DNA"/>
</dbReference>
<proteinExistence type="inferred from homology"/>
<evidence type="ECO:0000313" key="8">
    <source>
        <dbReference type="EMBL" id="QEO08643.1"/>
    </source>
</evidence>
<evidence type="ECO:0000256" key="2">
    <source>
        <dbReference type="ARBA" id="ARBA00009399"/>
    </source>
</evidence>
<reference evidence="8 9" key="1">
    <citation type="submission" date="2019-09" db="EMBL/GenBank/DDBJ databases">
        <title>Genome sequencing of strain KACC 19322.</title>
        <authorList>
            <person name="Heo J."/>
            <person name="Kim S.-J."/>
            <person name="Kim J.-S."/>
            <person name="Hong S.-B."/>
            <person name="Kwon S.-W."/>
        </authorList>
    </citation>
    <scope>NUCLEOTIDE SEQUENCE [LARGE SCALE GENOMIC DNA]</scope>
    <source>
        <strain evidence="8 9">KACC 19322</strain>
    </source>
</reference>
<dbReference type="Proteomes" id="UP000322159">
    <property type="component" value="Chromosome"/>
</dbReference>
<dbReference type="PANTHER" id="PTHR38459">
    <property type="entry name" value="PROPHAGE BACTOPRENOL-LINKED GLUCOSE TRANSLOCASE HOMOLOG"/>
    <property type="match status" value="1"/>
</dbReference>
<evidence type="ECO:0000256" key="5">
    <source>
        <dbReference type="ARBA" id="ARBA00023136"/>
    </source>
</evidence>